<protein>
    <submittedName>
        <fullName evidence="1">Uncharacterized protein</fullName>
    </submittedName>
</protein>
<evidence type="ECO:0000313" key="1">
    <source>
        <dbReference type="EMBL" id="KAJ0179474.1"/>
    </source>
</evidence>
<organism evidence="1 2">
    <name type="scientific">Dendrolimus kikuchii</name>
    <dbReference type="NCBI Taxonomy" id="765133"/>
    <lineage>
        <taxon>Eukaryota</taxon>
        <taxon>Metazoa</taxon>
        <taxon>Ecdysozoa</taxon>
        <taxon>Arthropoda</taxon>
        <taxon>Hexapoda</taxon>
        <taxon>Insecta</taxon>
        <taxon>Pterygota</taxon>
        <taxon>Neoptera</taxon>
        <taxon>Endopterygota</taxon>
        <taxon>Lepidoptera</taxon>
        <taxon>Glossata</taxon>
        <taxon>Ditrysia</taxon>
        <taxon>Bombycoidea</taxon>
        <taxon>Lasiocampidae</taxon>
        <taxon>Dendrolimus</taxon>
    </lineage>
</organism>
<reference evidence="1 2" key="1">
    <citation type="journal article" date="2021" name="Front. Genet.">
        <title>Chromosome-Level Genome Assembly Reveals Significant Gene Expansion in the Toll and IMD Signaling Pathways of Dendrolimus kikuchii.</title>
        <authorList>
            <person name="Zhou J."/>
            <person name="Wu P."/>
            <person name="Xiong Z."/>
            <person name="Liu N."/>
            <person name="Zhao N."/>
            <person name="Ji M."/>
            <person name="Qiu Y."/>
            <person name="Yang B."/>
        </authorList>
    </citation>
    <scope>NUCLEOTIDE SEQUENCE [LARGE SCALE GENOMIC DNA]</scope>
    <source>
        <strain evidence="1">Ann1</strain>
    </source>
</reference>
<sequence>MPAGAKCCLVCNIQDYIYPGLKLLRRLCLPIISLFPSLTEYYQETCLVQNPFFTVVDMDCWPCSTVYDVKEIYDPKPITEQQNAPFIYETDQRLISLDMLQDLYLKHKEVLEREVPKILINNKYYLYPKDLFELWRHEEKTLSIWKFNTINEAKLLRQIISRPKIVPKFGQSTERFIIIDSSQESFKIPDTECSFSFLLSLNGSRTVNLIPADECKHQCKSLQVELKETYLLWYNWWYWRPRIQSTTRNGTFIAHIGSYC</sequence>
<accession>A0ACC1D6E7</accession>
<gene>
    <name evidence="1" type="ORF">K1T71_005186</name>
</gene>
<proteinExistence type="predicted"/>
<comment type="caution">
    <text evidence="1">The sequence shown here is derived from an EMBL/GenBank/DDBJ whole genome shotgun (WGS) entry which is preliminary data.</text>
</comment>
<name>A0ACC1D6E7_9NEOP</name>
<evidence type="ECO:0000313" key="2">
    <source>
        <dbReference type="Proteomes" id="UP000824533"/>
    </source>
</evidence>
<dbReference type="Proteomes" id="UP000824533">
    <property type="component" value="Linkage Group LG08"/>
</dbReference>
<keyword evidence="2" id="KW-1185">Reference proteome</keyword>
<dbReference type="EMBL" id="CM034394">
    <property type="protein sequence ID" value="KAJ0179474.1"/>
    <property type="molecule type" value="Genomic_DNA"/>
</dbReference>